<proteinExistence type="inferred from homology"/>
<reference evidence="20" key="3">
    <citation type="journal article" date="2014" name="Nature">
        <title>Elephant shark genome provides unique insights into gnathostome evolution.</title>
        <authorList>
            <consortium name="International Elephant Shark Genome Sequencing Consortium"/>
            <person name="Venkatesh B."/>
            <person name="Lee A.P."/>
            <person name="Ravi V."/>
            <person name="Maurya A.K."/>
            <person name="Lian M.M."/>
            <person name="Swann J.B."/>
            <person name="Ohta Y."/>
            <person name="Flajnik M.F."/>
            <person name="Sutoh Y."/>
            <person name="Kasahara M."/>
            <person name="Hoon S."/>
            <person name="Gangu V."/>
            <person name="Roy S.W."/>
            <person name="Irimia M."/>
            <person name="Korzh V."/>
            <person name="Kondrychyn I."/>
            <person name="Lim Z.W."/>
            <person name="Tay B.H."/>
            <person name="Tohari S."/>
            <person name="Kong K.W."/>
            <person name="Ho S."/>
            <person name="Lorente-Galdos B."/>
            <person name="Quilez J."/>
            <person name="Marques-Bonet T."/>
            <person name="Raney B.J."/>
            <person name="Ingham P.W."/>
            <person name="Tay A."/>
            <person name="Hillier L.W."/>
            <person name="Minx P."/>
            <person name="Boehm T."/>
            <person name="Wilson R.K."/>
            <person name="Brenner S."/>
            <person name="Warren W.C."/>
        </authorList>
    </citation>
    <scope>NUCLEOTIDE SEQUENCE [LARGE SCALE GENOMIC DNA]</scope>
</reference>
<dbReference type="Ensembl" id="ENSCMIT00000022356.1">
    <property type="protein sequence ID" value="ENSCMIP00000021970.1"/>
    <property type="gene ID" value="ENSCMIG00000009933.1"/>
</dbReference>
<dbReference type="Gene3D" id="1.20.940.10">
    <property type="entry name" value="Functional domain of the splicing factor Prp18"/>
    <property type="match status" value="1"/>
</dbReference>
<dbReference type="GO" id="GO:0005198">
    <property type="term" value="F:structural molecule activity"/>
    <property type="evidence" value="ECO:0007669"/>
    <property type="project" value="TreeGrafter"/>
</dbReference>
<keyword evidence="4" id="KW-0813">Transport</keyword>
<feature type="region of interest" description="Disordered" evidence="18">
    <location>
        <begin position="897"/>
        <end position="918"/>
    </location>
</feature>
<dbReference type="Gene3D" id="2.130.10.10">
    <property type="entry name" value="YVTN repeat-like/Quinoprotein amine dehydrogenase"/>
    <property type="match status" value="1"/>
</dbReference>
<evidence type="ECO:0000256" key="9">
    <source>
        <dbReference type="ARBA" id="ARBA00022892"/>
    </source>
</evidence>
<dbReference type="InterPro" id="IPR001680">
    <property type="entry name" value="WD40_rpt"/>
</dbReference>
<evidence type="ECO:0000256" key="3">
    <source>
        <dbReference type="ARBA" id="ARBA00009358"/>
    </source>
</evidence>
<dbReference type="GO" id="GO:0030127">
    <property type="term" value="C:COPII vesicle coat"/>
    <property type="evidence" value="ECO:0007669"/>
    <property type="project" value="TreeGrafter"/>
</dbReference>
<evidence type="ECO:0000256" key="1">
    <source>
        <dbReference type="ARBA" id="ARBA00004299"/>
    </source>
</evidence>
<keyword evidence="9" id="KW-0931">ER-Golgi transport</keyword>
<dbReference type="AlphaFoldDB" id="A0A4W3I3G9"/>
<dbReference type="Proteomes" id="UP000314986">
    <property type="component" value="Unassembled WGS sequence"/>
</dbReference>
<evidence type="ECO:0000256" key="10">
    <source>
        <dbReference type="ARBA" id="ARBA00022927"/>
    </source>
</evidence>
<keyword evidence="10" id="KW-0653">Protein transport</keyword>
<dbReference type="InterPro" id="IPR040251">
    <property type="entry name" value="SEC31-like"/>
</dbReference>
<feature type="repeat" description="WD" evidence="17">
    <location>
        <begin position="258"/>
        <end position="300"/>
    </location>
</feature>
<protein>
    <recommendedName>
        <fullName evidence="14">Protein transport protein Sec31A</fullName>
    </recommendedName>
    <alternativeName>
        <fullName evidence="16">SEC31-like protein 1</fullName>
    </alternativeName>
    <alternativeName>
        <fullName evidence="15">SEC31-related protein A</fullName>
    </alternativeName>
</protein>
<organism evidence="19 20">
    <name type="scientific">Callorhinchus milii</name>
    <name type="common">Ghost shark</name>
    <dbReference type="NCBI Taxonomy" id="7868"/>
    <lineage>
        <taxon>Eukaryota</taxon>
        <taxon>Metazoa</taxon>
        <taxon>Chordata</taxon>
        <taxon>Craniata</taxon>
        <taxon>Vertebrata</taxon>
        <taxon>Chondrichthyes</taxon>
        <taxon>Holocephali</taxon>
        <taxon>Chimaeriformes</taxon>
        <taxon>Callorhinchidae</taxon>
        <taxon>Callorhinchus</taxon>
    </lineage>
</organism>
<reference evidence="19" key="4">
    <citation type="submission" date="2025-08" db="UniProtKB">
        <authorList>
            <consortium name="Ensembl"/>
        </authorList>
    </citation>
    <scope>IDENTIFICATION</scope>
</reference>
<accession>A0A4W3I3G9</accession>
<feature type="compositionally biased region" description="Low complexity" evidence="18">
    <location>
        <begin position="762"/>
        <end position="774"/>
    </location>
</feature>
<comment type="similarity">
    <text evidence="3">Belongs to the WD repeat SEC31 family.</text>
</comment>
<keyword evidence="7" id="KW-0677">Repeat</keyword>
<evidence type="ECO:0000313" key="20">
    <source>
        <dbReference type="Proteomes" id="UP000314986"/>
    </source>
</evidence>
<dbReference type="GO" id="GO:0090110">
    <property type="term" value="P:COPII-coated vesicle cargo loading"/>
    <property type="evidence" value="ECO:0007669"/>
    <property type="project" value="TreeGrafter"/>
</dbReference>
<evidence type="ECO:0000313" key="19">
    <source>
        <dbReference type="Ensembl" id="ENSCMIP00000021970.1"/>
    </source>
</evidence>
<evidence type="ECO:0000256" key="2">
    <source>
        <dbReference type="ARBA" id="ARBA00004406"/>
    </source>
</evidence>
<evidence type="ECO:0000256" key="14">
    <source>
        <dbReference type="ARBA" id="ARBA00039468"/>
    </source>
</evidence>
<evidence type="ECO:0000256" key="6">
    <source>
        <dbReference type="ARBA" id="ARBA00022574"/>
    </source>
</evidence>
<reference evidence="19" key="5">
    <citation type="submission" date="2025-09" db="UniProtKB">
        <authorList>
            <consortium name="Ensembl"/>
        </authorList>
    </citation>
    <scope>IDENTIFICATION</scope>
</reference>
<dbReference type="Gene3D" id="1.25.40.1030">
    <property type="match status" value="1"/>
</dbReference>
<name>A0A4W3I3G9_CALMI</name>
<evidence type="ECO:0000256" key="13">
    <source>
        <dbReference type="ARBA" id="ARBA00025471"/>
    </source>
</evidence>
<evidence type="ECO:0000256" key="11">
    <source>
        <dbReference type="ARBA" id="ARBA00023136"/>
    </source>
</evidence>
<keyword evidence="6 17" id="KW-0853">WD repeat</keyword>
<dbReference type="SUPFAM" id="SSF50978">
    <property type="entry name" value="WD40 repeat-like"/>
    <property type="match status" value="1"/>
</dbReference>
<comment type="subcellular location">
    <subcellularLocation>
        <location evidence="1">Cytoplasmic vesicle</location>
        <location evidence="1">COPII-coated vesicle membrane</location>
        <topology evidence="1">Peripheral membrane protein</topology>
        <orientation evidence="1">Cytoplasmic side</orientation>
    </subcellularLocation>
    <subcellularLocation>
        <location evidence="2">Endoplasmic reticulum membrane</location>
        <topology evidence="2">Peripheral membrane protein</topology>
    </subcellularLocation>
</comment>
<dbReference type="InterPro" id="IPR019775">
    <property type="entry name" value="WD40_repeat_CS"/>
</dbReference>
<feature type="region of interest" description="Disordered" evidence="18">
    <location>
        <begin position="751"/>
        <end position="774"/>
    </location>
</feature>
<keyword evidence="11" id="KW-0472">Membrane</keyword>
<dbReference type="PANTHER" id="PTHR13923:SF22">
    <property type="entry name" value="PROTEIN TRANSPORT PROTEIN SEC31B"/>
    <property type="match status" value="1"/>
</dbReference>
<dbReference type="GO" id="GO:0007029">
    <property type="term" value="P:endoplasmic reticulum organization"/>
    <property type="evidence" value="ECO:0007669"/>
    <property type="project" value="TreeGrafter"/>
</dbReference>
<dbReference type="GeneTree" id="ENSGT00390000003175"/>
<dbReference type="FunFam" id="1.20.940.10:FF:000001">
    <property type="entry name" value="Protein transport protein Sec31A isoform A"/>
    <property type="match status" value="1"/>
</dbReference>
<dbReference type="SMART" id="SM00320">
    <property type="entry name" value="WD40"/>
    <property type="match status" value="6"/>
</dbReference>
<reference evidence="20" key="1">
    <citation type="journal article" date="2006" name="Science">
        <title>Ancient noncoding elements conserved in the human genome.</title>
        <authorList>
            <person name="Venkatesh B."/>
            <person name="Kirkness E.F."/>
            <person name="Loh Y.H."/>
            <person name="Halpern A.L."/>
            <person name="Lee A.P."/>
            <person name="Johnson J."/>
            <person name="Dandona N."/>
            <person name="Viswanathan L.D."/>
            <person name="Tay A."/>
            <person name="Venter J.C."/>
            <person name="Strausberg R.L."/>
            <person name="Brenner S."/>
        </authorList>
    </citation>
    <scope>NUCLEOTIDE SEQUENCE [LARGE SCALE GENOMIC DNA]</scope>
</reference>
<comment type="function">
    <text evidence="13">Component of the coat protein complex II (COPII) which promotes the formation of transport vesicles from the endoplasmic reticulum (ER). The coat has two main functions, the physical deformation of the endoplasmic reticulum membrane into vesicles and the selection of cargo molecules.</text>
</comment>
<dbReference type="PROSITE" id="PS50294">
    <property type="entry name" value="WD_REPEATS_REGION"/>
    <property type="match status" value="1"/>
</dbReference>
<dbReference type="PANTHER" id="PTHR13923">
    <property type="entry name" value="SEC31-RELATED PROTEIN"/>
    <property type="match status" value="1"/>
</dbReference>
<evidence type="ECO:0000256" key="8">
    <source>
        <dbReference type="ARBA" id="ARBA00022824"/>
    </source>
</evidence>
<dbReference type="GO" id="GO:0015031">
    <property type="term" value="P:protein transport"/>
    <property type="evidence" value="ECO:0007669"/>
    <property type="project" value="UniProtKB-KW"/>
</dbReference>
<keyword evidence="12" id="KW-0968">Cytoplasmic vesicle</keyword>
<dbReference type="GO" id="GO:0070971">
    <property type="term" value="C:endoplasmic reticulum exit site"/>
    <property type="evidence" value="ECO:0007669"/>
    <property type="project" value="TreeGrafter"/>
</dbReference>
<keyword evidence="8" id="KW-0256">Endoplasmic reticulum</keyword>
<dbReference type="InterPro" id="IPR015943">
    <property type="entry name" value="WD40/YVTN_repeat-like_dom_sf"/>
</dbReference>
<evidence type="ECO:0000256" key="15">
    <source>
        <dbReference type="ARBA" id="ARBA00041470"/>
    </source>
</evidence>
<keyword evidence="5" id="KW-0963">Cytoplasm</keyword>
<evidence type="ECO:0000256" key="18">
    <source>
        <dbReference type="SAM" id="MobiDB-lite"/>
    </source>
</evidence>
<gene>
    <name evidence="19" type="primary">sec31b</name>
</gene>
<reference evidence="20" key="2">
    <citation type="journal article" date="2007" name="PLoS Biol.">
        <title>Survey sequencing and comparative analysis of the elephant shark (Callorhinchus milii) genome.</title>
        <authorList>
            <person name="Venkatesh B."/>
            <person name="Kirkness E.F."/>
            <person name="Loh Y.H."/>
            <person name="Halpern A.L."/>
            <person name="Lee A.P."/>
            <person name="Johnson J."/>
            <person name="Dandona N."/>
            <person name="Viswanathan L.D."/>
            <person name="Tay A."/>
            <person name="Venter J.C."/>
            <person name="Strausberg R.L."/>
            <person name="Brenner S."/>
        </authorList>
    </citation>
    <scope>NUCLEOTIDE SEQUENCE [LARGE SCALE GENOMIC DNA]</scope>
</reference>
<dbReference type="Pfam" id="PF00400">
    <property type="entry name" value="WD40"/>
    <property type="match status" value="2"/>
</dbReference>
<feature type="repeat" description="WD" evidence="17">
    <location>
        <begin position="120"/>
        <end position="162"/>
    </location>
</feature>
<evidence type="ECO:0000256" key="5">
    <source>
        <dbReference type="ARBA" id="ARBA00022490"/>
    </source>
</evidence>
<evidence type="ECO:0000256" key="16">
    <source>
        <dbReference type="ARBA" id="ARBA00043112"/>
    </source>
</evidence>
<keyword evidence="20" id="KW-1185">Reference proteome</keyword>
<dbReference type="GO" id="GO:0005789">
    <property type="term" value="C:endoplasmic reticulum membrane"/>
    <property type="evidence" value="ECO:0007669"/>
    <property type="project" value="UniProtKB-SubCell"/>
</dbReference>
<dbReference type="FunFam" id="2.130.10.10:FF:000009">
    <property type="entry name" value="Protein transport protein Sec31A isoform A"/>
    <property type="match status" value="1"/>
</dbReference>
<evidence type="ECO:0000256" key="12">
    <source>
        <dbReference type="ARBA" id="ARBA00023329"/>
    </source>
</evidence>
<evidence type="ECO:0000256" key="17">
    <source>
        <dbReference type="PROSITE-ProRule" id="PRU00221"/>
    </source>
</evidence>
<evidence type="ECO:0000256" key="4">
    <source>
        <dbReference type="ARBA" id="ARBA00022448"/>
    </source>
</evidence>
<dbReference type="PROSITE" id="PS00678">
    <property type="entry name" value="WD_REPEATS_1"/>
    <property type="match status" value="1"/>
</dbReference>
<dbReference type="PROSITE" id="PS50082">
    <property type="entry name" value="WD_REPEATS_2"/>
    <property type="match status" value="2"/>
</dbReference>
<dbReference type="InterPro" id="IPR036322">
    <property type="entry name" value="WD40_repeat_dom_sf"/>
</dbReference>
<evidence type="ECO:0000256" key="7">
    <source>
        <dbReference type="ARBA" id="ARBA00022737"/>
    </source>
</evidence>
<sequence>DCVFCKMKLKQIERTAIQSWSPASHHPLYLATGTSAQQLDATFSTNAALEIFELDFSEPSLDTKLRGSLPATSRFHKLIWSNHDVGSDGVIAAGGDTGTVTLYNAEQILASGSDPIVGQSEKHTGPVRALDFNPFQNNLMASGASDSEIYIWDLNNFSTPMTPGAKSQPSEDISCVAWNRQVQHILASAHPSGRAVVWDLRKNEPIIKVSDHSNRMRCSGMAWNPEVATQLVLASEDDRMPVLQIWDLRFATSPLKMLESHHRGILSISWCQADAELLLSSAKDNRILCWNPNTGEVVYELPTSNQWCFDVQWCPRNPAVLSAASFDGRISVYSVMGGSLAAQKQSHIEKISSSFNNLDPFGTGQSLPPLDVPHKAGQASVVLPLKKPPKWIRRPIGASFSFGGKLITFSSPKPGPPQTQQPAPRQVFVSVVTTETEFLHRSSELQTALQSGAFVSYCQSKINAAPTEFEQSIWNFLKVNFEQDPRTKYLKLLGYNKEELGLRNNMCGFFPPDTDGLISQALLVGNFEGAVELCLKDERFADAIILAIAGGEDLLAQTQRRYFAKKKTKLSRVKSLLLDIVQSCDLDNWKEALAALLTYAKPEEFPLLCDTLGFRLELESEKLCVQACLCYICSGNVEKLVECWVKTHESATPLALEDLVEKVMVLKRAIEILQGSEVSAEGPVFAKKLTQYASLLASQGSLEAAMSYLPTASNQLTILQLRDRLFHAQGEDQTGHQAPAFPFNRVATGKVRSASTPAPASTRQTPPQRGPQQPIQQVCEHWGDGGFHVPRPARPTISCRERVKDFFQDFQCQTDNSSMSQVNLRSAIKGIWHMPADLVMEFTALHKFVGRIDLFHNVSIFVSFQLPDNYAPPAPITAPVVNYTPDSQQHLLPQALGSQETNQGPPGAPKEANLQPLQQLPTEKIVKKQIPEEHMVLKMTLDRLVQRCLLSASDPQTKRKLDDAAKRLENLYDKLRDQSLSVHILSGLHEIVRNIEVKRYQNALAVHTQIVSSSNFSEISAFMPVLKVVVTIASKLNV</sequence>